<proteinExistence type="predicted"/>
<sequence length="114" mass="12524">MTCKGRGGDKRMQSGWDGSGLNQMVMETSMLNRWQEGQQVDESGSLSGWQYPVLLAVCVGRPEISDFGGVWWGMVGYYEARCSKEMWGPGTGQLRPIDYAMDGNSGTSALVAWC</sequence>
<name>A0A3N4HP42_ASCIM</name>
<dbReference type="AlphaFoldDB" id="A0A3N4HP42"/>
<organism evidence="2 3">
    <name type="scientific">Ascobolus immersus RN42</name>
    <dbReference type="NCBI Taxonomy" id="1160509"/>
    <lineage>
        <taxon>Eukaryota</taxon>
        <taxon>Fungi</taxon>
        <taxon>Dikarya</taxon>
        <taxon>Ascomycota</taxon>
        <taxon>Pezizomycotina</taxon>
        <taxon>Pezizomycetes</taxon>
        <taxon>Pezizales</taxon>
        <taxon>Ascobolaceae</taxon>
        <taxon>Ascobolus</taxon>
    </lineage>
</organism>
<keyword evidence="3" id="KW-1185">Reference proteome</keyword>
<dbReference type="Proteomes" id="UP000275078">
    <property type="component" value="Unassembled WGS sequence"/>
</dbReference>
<feature type="compositionally biased region" description="Basic and acidic residues" evidence="1">
    <location>
        <begin position="1"/>
        <end position="12"/>
    </location>
</feature>
<gene>
    <name evidence="2" type="ORF">BJ508DRAFT_18491</name>
</gene>
<evidence type="ECO:0000313" key="3">
    <source>
        <dbReference type="Proteomes" id="UP000275078"/>
    </source>
</evidence>
<dbReference type="EMBL" id="ML119761">
    <property type="protein sequence ID" value="RPA75595.1"/>
    <property type="molecule type" value="Genomic_DNA"/>
</dbReference>
<evidence type="ECO:0000256" key="1">
    <source>
        <dbReference type="SAM" id="MobiDB-lite"/>
    </source>
</evidence>
<protein>
    <submittedName>
        <fullName evidence="2">Uncharacterized protein</fullName>
    </submittedName>
</protein>
<feature type="region of interest" description="Disordered" evidence="1">
    <location>
        <begin position="1"/>
        <end position="20"/>
    </location>
</feature>
<reference evidence="2 3" key="1">
    <citation type="journal article" date="2018" name="Nat. Ecol. Evol.">
        <title>Pezizomycetes genomes reveal the molecular basis of ectomycorrhizal truffle lifestyle.</title>
        <authorList>
            <person name="Murat C."/>
            <person name="Payen T."/>
            <person name="Noel B."/>
            <person name="Kuo A."/>
            <person name="Morin E."/>
            <person name="Chen J."/>
            <person name="Kohler A."/>
            <person name="Krizsan K."/>
            <person name="Balestrini R."/>
            <person name="Da Silva C."/>
            <person name="Montanini B."/>
            <person name="Hainaut M."/>
            <person name="Levati E."/>
            <person name="Barry K.W."/>
            <person name="Belfiori B."/>
            <person name="Cichocki N."/>
            <person name="Clum A."/>
            <person name="Dockter R.B."/>
            <person name="Fauchery L."/>
            <person name="Guy J."/>
            <person name="Iotti M."/>
            <person name="Le Tacon F."/>
            <person name="Lindquist E.A."/>
            <person name="Lipzen A."/>
            <person name="Malagnac F."/>
            <person name="Mello A."/>
            <person name="Molinier V."/>
            <person name="Miyauchi S."/>
            <person name="Poulain J."/>
            <person name="Riccioni C."/>
            <person name="Rubini A."/>
            <person name="Sitrit Y."/>
            <person name="Splivallo R."/>
            <person name="Traeger S."/>
            <person name="Wang M."/>
            <person name="Zifcakova L."/>
            <person name="Wipf D."/>
            <person name="Zambonelli A."/>
            <person name="Paolocci F."/>
            <person name="Nowrousian M."/>
            <person name="Ottonello S."/>
            <person name="Baldrian P."/>
            <person name="Spatafora J.W."/>
            <person name="Henrissat B."/>
            <person name="Nagy L.G."/>
            <person name="Aury J.M."/>
            <person name="Wincker P."/>
            <person name="Grigoriev I.V."/>
            <person name="Bonfante P."/>
            <person name="Martin F.M."/>
        </authorList>
    </citation>
    <scope>NUCLEOTIDE SEQUENCE [LARGE SCALE GENOMIC DNA]</scope>
    <source>
        <strain evidence="2 3">RN42</strain>
    </source>
</reference>
<evidence type="ECO:0000313" key="2">
    <source>
        <dbReference type="EMBL" id="RPA75595.1"/>
    </source>
</evidence>
<accession>A0A3N4HP42</accession>